<keyword evidence="3" id="KW-1003">Cell membrane</keyword>
<protein>
    <submittedName>
        <fullName evidence="10">ABC transporter, permease protein</fullName>
    </submittedName>
</protein>
<feature type="transmembrane region" description="Helical" evidence="8">
    <location>
        <begin position="535"/>
        <end position="555"/>
    </location>
</feature>
<feature type="domain" description="ABC transmembrane type-1" evidence="9">
    <location>
        <begin position="70"/>
        <end position="273"/>
    </location>
</feature>
<feature type="transmembrane region" description="Helical" evidence="8">
    <location>
        <begin position="21"/>
        <end position="42"/>
    </location>
</feature>
<dbReference type="EMBL" id="JALD01000065">
    <property type="protein sequence ID" value="EUD09918.1"/>
    <property type="molecule type" value="Genomic_DNA"/>
</dbReference>
<feature type="transmembrane region" description="Helical" evidence="8">
    <location>
        <begin position="398"/>
        <end position="419"/>
    </location>
</feature>
<feature type="transmembrane region" description="Helical" evidence="8">
    <location>
        <begin position="431"/>
        <end position="448"/>
    </location>
</feature>
<keyword evidence="4" id="KW-0997">Cell inner membrane</keyword>
<evidence type="ECO:0000259" key="9">
    <source>
        <dbReference type="PROSITE" id="PS50928"/>
    </source>
</evidence>
<feature type="transmembrane region" description="Helical" evidence="8">
    <location>
        <begin position="147"/>
        <end position="169"/>
    </location>
</feature>
<feature type="transmembrane region" description="Helical" evidence="8">
    <location>
        <begin position="359"/>
        <end position="386"/>
    </location>
</feature>
<dbReference type="InterPro" id="IPR035906">
    <property type="entry name" value="MetI-like_sf"/>
</dbReference>
<feature type="transmembrane region" description="Helical" evidence="8">
    <location>
        <begin position="305"/>
        <end position="328"/>
    </location>
</feature>
<dbReference type="PROSITE" id="PS50928">
    <property type="entry name" value="ABC_TM1"/>
    <property type="match status" value="2"/>
</dbReference>
<sequence length="561" mass="59837">MSDPAGADLLMITRRLLPFSVLIALAILVVIPLIFIVLQAIFPHFGQGNFNQIFQPIIHLFNEPELVNLLQNTFLLGLGVALVSAVIAIPLGALRGLFNLPFARVWDLLFLIPFLIPPYIAGLSWMLTLQPNGYSQQLFGISPGSALFSLGGMVVIMSLNLFPVLYFAVSRSMAANGNRLADVAQVHGASAWQAFLRVTLPLSLPSIAAGLLLVFTLAIEEYGIPAAIGSPNGIRVLTTDIEQRLADWPIDLPGAASLSLVLASLALLAYTLQRALVSGRNVATNTGKAAALVTRSLGIWRIPAVCLFSFVALCAVGMPLLAMLGTAFSNTVSGGLTFDNLTLRHFSGLLNSHTEALDALLTSVSLATATAILTGVLGFLCAWLVVAQRIRGASLLDGLSLLPIAIPGIVVAVGLILAWNQPFWPVSPYHTWGILLLAYSCLLLPYPVRYCSAALTQISGSLSDAARVHGAGVMRSLRLILFPLVLPSLVAAMMLVFAVASRELVSSLLLAPAGMQTVSIFVWRQFEQGSIGSGMAMACLAVLISLTLMLCAQYIQQRYSR</sequence>
<evidence type="ECO:0000256" key="8">
    <source>
        <dbReference type="RuleBase" id="RU363032"/>
    </source>
</evidence>
<comment type="subcellular location">
    <subcellularLocation>
        <location evidence="1">Cell inner membrane</location>
        <topology evidence="1">Multi-pass membrane protein</topology>
    </subcellularLocation>
    <subcellularLocation>
        <location evidence="8">Cell membrane</location>
        <topology evidence="8">Multi-pass membrane protein</topology>
    </subcellularLocation>
</comment>
<dbReference type="CDD" id="cd06261">
    <property type="entry name" value="TM_PBP2"/>
    <property type="match status" value="2"/>
</dbReference>
<reference evidence="10 11" key="1">
    <citation type="submission" date="2014-01" db="EMBL/GenBank/DDBJ databases">
        <authorList>
            <person name="Durkin A.S."/>
            <person name="McCorrison J."/>
            <person name="Torralba M."/>
            <person name="Gillis M."/>
            <person name="Haft D.H."/>
            <person name="Methe B."/>
            <person name="Sutton G."/>
            <person name="Nelson K.E."/>
        </authorList>
    </citation>
    <scope>NUCLEOTIDE SEQUENCE [LARGE SCALE GENOMIC DNA]</scope>
    <source>
        <strain evidence="10 11">205/92</strain>
    </source>
</reference>
<dbReference type="PANTHER" id="PTHR43357:SF3">
    <property type="entry name" value="FE(3+)-TRANSPORT SYSTEM PERMEASE PROTEIN FBPB 2"/>
    <property type="match status" value="1"/>
</dbReference>
<dbReference type="PANTHER" id="PTHR43357">
    <property type="entry name" value="INNER MEMBRANE ABC TRANSPORTER PERMEASE PROTEIN YDCV"/>
    <property type="match status" value="1"/>
</dbReference>
<dbReference type="Pfam" id="PF00528">
    <property type="entry name" value="BPD_transp_1"/>
    <property type="match status" value="2"/>
</dbReference>
<accession>A0AAV3M285</accession>
<keyword evidence="6 8" id="KW-1133">Transmembrane helix</keyword>
<feature type="transmembrane region" description="Helical" evidence="8">
    <location>
        <begin position="479"/>
        <end position="498"/>
    </location>
</feature>
<feature type="transmembrane region" description="Helical" evidence="8">
    <location>
        <begin position="106"/>
        <end position="127"/>
    </location>
</feature>
<evidence type="ECO:0000256" key="6">
    <source>
        <dbReference type="ARBA" id="ARBA00022989"/>
    </source>
</evidence>
<evidence type="ECO:0000256" key="4">
    <source>
        <dbReference type="ARBA" id="ARBA00022519"/>
    </source>
</evidence>
<dbReference type="AlphaFoldDB" id="A0AAV3M285"/>
<organism evidence="10 11">
    <name type="scientific">Providencia alcalifaciens 205/92</name>
    <dbReference type="NCBI Taxonomy" id="1256988"/>
    <lineage>
        <taxon>Bacteria</taxon>
        <taxon>Pseudomonadati</taxon>
        <taxon>Pseudomonadota</taxon>
        <taxon>Gammaproteobacteria</taxon>
        <taxon>Enterobacterales</taxon>
        <taxon>Morganellaceae</taxon>
        <taxon>Providencia</taxon>
    </lineage>
</organism>
<dbReference type="GO" id="GO:0005886">
    <property type="term" value="C:plasma membrane"/>
    <property type="evidence" value="ECO:0007669"/>
    <property type="project" value="UniProtKB-SubCell"/>
</dbReference>
<evidence type="ECO:0000256" key="1">
    <source>
        <dbReference type="ARBA" id="ARBA00004429"/>
    </source>
</evidence>
<proteinExistence type="inferred from homology"/>
<feature type="transmembrane region" description="Helical" evidence="8">
    <location>
        <begin position="252"/>
        <end position="272"/>
    </location>
</feature>
<dbReference type="GO" id="GO:0055085">
    <property type="term" value="P:transmembrane transport"/>
    <property type="evidence" value="ECO:0007669"/>
    <property type="project" value="InterPro"/>
</dbReference>
<keyword evidence="5 8" id="KW-0812">Transmembrane</keyword>
<comment type="similarity">
    <text evidence="8">Belongs to the binding-protein-dependent transport system permease family.</text>
</comment>
<keyword evidence="7 8" id="KW-0472">Membrane</keyword>
<dbReference type="Proteomes" id="UP000022311">
    <property type="component" value="Unassembled WGS sequence"/>
</dbReference>
<evidence type="ECO:0000256" key="5">
    <source>
        <dbReference type="ARBA" id="ARBA00022692"/>
    </source>
</evidence>
<dbReference type="InterPro" id="IPR000515">
    <property type="entry name" value="MetI-like"/>
</dbReference>
<evidence type="ECO:0000256" key="3">
    <source>
        <dbReference type="ARBA" id="ARBA00022475"/>
    </source>
</evidence>
<dbReference type="SUPFAM" id="SSF161098">
    <property type="entry name" value="MetI-like"/>
    <property type="match status" value="2"/>
</dbReference>
<evidence type="ECO:0000256" key="2">
    <source>
        <dbReference type="ARBA" id="ARBA00022448"/>
    </source>
</evidence>
<name>A0AAV3M285_9GAMM</name>
<evidence type="ECO:0000313" key="10">
    <source>
        <dbReference type="EMBL" id="EUD09918.1"/>
    </source>
</evidence>
<feature type="transmembrane region" description="Helical" evidence="8">
    <location>
        <begin position="74"/>
        <end position="94"/>
    </location>
</feature>
<dbReference type="Gene3D" id="1.10.3720.10">
    <property type="entry name" value="MetI-like"/>
    <property type="match status" value="2"/>
</dbReference>
<evidence type="ECO:0000313" key="11">
    <source>
        <dbReference type="Proteomes" id="UP000022311"/>
    </source>
</evidence>
<comment type="caution">
    <text evidence="10">The sequence shown here is derived from an EMBL/GenBank/DDBJ whole genome shotgun (WGS) entry which is preliminary data.</text>
</comment>
<evidence type="ECO:0000256" key="7">
    <source>
        <dbReference type="ARBA" id="ARBA00023136"/>
    </source>
</evidence>
<keyword evidence="2 8" id="KW-0813">Transport</keyword>
<gene>
    <name evidence="10" type="ORF">HMPREF1563_0593</name>
</gene>
<feature type="domain" description="ABC transmembrane type-1" evidence="9">
    <location>
        <begin position="360"/>
        <end position="552"/>
    </location>
</feature>
<feature type="transmembrane region" description="Helical" evidence="8">
    <location>
        <begin position="198"/>
        <end position="219"/>
    </location>
</feature>
<dbReference type="RefSeq" id="WP_036963321.1">
    <property type="nucleotide sequence ID" value="NZ_JALD01000065.1"/>
</dbReference>